<dbReference type="Proteomes" id="UP000324222">
    <property type="component" value="Unassembled WGS sequence"/>
</dbReference>
<dbReference type="AlphaFoldDB" id="A0A5B7K9I8"/>
<accession>A0A5B7K9I8</accession>
<evidence type="ECO:0000256" key="1">
    <source>
        <dbReference type="SAM" id="MobiDB-lite"/>
    </source>
</evidence>
<proteinExistence type="predicted"/>
<evidence type="ECO:0000313" key="3">
    <source>
        <dbReference type="Proteomes" id="UP000324222"/>
    </source>
</evidence>
<feature type="region of interest" description="Disordered" evidence="1">
    <location>
        <begin position="1"/>
        <end position="39"/>
    </location>
</feature>
<gene>
    <name evidence="2" type="ORF">E2C01_101406</name>
</gene>
<reference evidence="2 3" key="1">
    <citation type="submission" date="2019-05" db="EMBL/GenBank/DDBJ databases">
        <title>Another draft genome of Portunus trituberculatus and its Hox gene families provides insights of decapod evolution.</title>
        <authorList>
            <person name="Jeong J.-H."/>
            <person name="Song I."/>
            <person name="Kim S."/>
            <person name="Choi T."/>
            <person name="Kim D."/>
            <person name="Ryu S."/>
            <person name="Kim W."/>
        </authorList>
    </citation>
    <scope>NUCLEOTIDE SEQUENCE [LARGE SCALE GENOMIC DNA]</scope>
    <source>
        <tissue evidence="2">Muscle</tissue>
    </source>
</reference>
<sequence length="76" mass="8245">MASSSPAPLPHTCILPSVPQTSRCQSGEEGFTPTPASPETELNVFSLTHPNDNSQRMFRTPTNIINLECPTPPLVR</sequence>
<comment type="caution">
    <text evidence="2">The sequence shown here is derived from an EMBL/GenBank/DDBJ whole genome shotgun (WGS) entry which is preliminary data.</text>
</comment>
<keyword evidence="3" id="KW-1185">Reference proteome</keyword>
<name>A0A5B7K9I8_PORTR</name>
<evidence type="ECO:0000313" key="2">
    <source>
        <dbReference type="EMBL" id="MPD05651.1"/>
    </source>
</evidence>
<dbReference type="EMBL" id="VSRR010147042">
    <property type="protein sequence ID" value="MPD05651.1"/>
    <property type="molecule type" value="Genomic_DNA"/>
</dbReference>
<organism evidence="2 3">
    <name type="scientific">Portunus trituberculatus</name>
    <name type="common">Swimming crab</name>
    <name type="synonym">Neptunus trituberculatus</name>
    <dbReference type="NCBI Taxonomy" id="210409"/>
    <lineage>
        <taxon>Eukaryota</taxon>
        <taxon>Metazoa</taxon>
        <taxon>Ecdysozoa</taxon>
        <taxon>Arthropoda</taxon>
        <taxon>Crustacea</taxon>
        <taxon>Multicrustacea</taxon>
        <taxon>Malacostraca</taxon>
        <taxon>Eumalacostraca</taxon>
        <taxon>Eucarida</taxon>
        <taxon>Decapoda</taxon>
        <taxon>Pleocyemata</taxon>
        <taxon>Brachyura</taxon>
        <taxon>Eubrachyura</taxon>
        <taxon>Portunoidea</taxon>
        <taxon>Portunidae</taxon>
        <taxon>Portuninae</taxon>
        <taxon>Portunus</taxon>
    </lineage>
</organism>
<protein>
    <submittedName>
        <fullName evidence="2">Uncharacterized protein</fullName>
    </submittedName>
</protein>